<dbReference type="Pfam" id="PF05962">
    <property type="entry name" value="HutD"/>
    <property type="match status" value="1"/>
</dbReference>
<protein>
    <submittedName>
        <fullName evidence="1">Environmental stress-induced protein Ves</fullName>
    </submittedName>
</protein>
<sequence length="146" mass="15482">MADIDQDSSFSTFFGADRHFVIVSLGSLQMNIDGEDRTAAYGRPETFPGEADVSVKLTIGPTSVINLITRRASCTGKVAVERIDGSLTPPANTVAVTLLDGAAWTDGQRLEPLDFVMCGPGRAEVQFKDALVAAISVFPASHPGLR</sequence>
<dbReference type="Proteomes" id="UP001252243">
    <property type="component" value="Unassembled WGS sequence"/>
</dbReference>
<dbReference type="InterPro" id="IPR010282">
    <property type="entry name" value="Uncharacterised_HutD/Ves"/>
</dbReference>
<accession>A0ABU1UE17</accession>
<organism evidence="1 2">
    <name type="scientific">Arthrobacter ginsengisoli</name>
    <dbReference type="NCBI Taxonomy" id="1356565"/>
    <lineage>
        <taxon>Bacteria</taxon>
        <taxon>Bacillati</taxon>
        <taxon>Actinomycetota</taxon>
        <taxon>Actinomycetes</taxon>
        <taxon>Micrococcales</taxon>
        <taxon>Micrococcaceae</taxon>
        <taxon>Arthrobacter</taxon>
    </lineage>
</organism>
<dbReference type="EMBL" id="JAVDVQ010000010">
    <property type="protein sequence ID" value="MDR7083375.1"/>
    <property type="molecule type" value="Genomic_DNA"/>
</dbReference>
<name>A0ABU1UE17_9MICC</name>
<proteinExistence type="predicted"/>
<dbReference type="InterPro" id="IPR011051">
    <property type="entry name" value="RmlC_Cupin_sf"/>
</dbReference>
<comment type="caution">
    <text evidence="1">The sequence shown here is derived from an EMBL/GenBank/DDBJ whole genome shotgun (WGS) entry which is preliminary data.</text>
</comment>
<dbReference type="SUPFAM" id="SSF51182">
    <property type="entry name" value="RmlC-like cupins"/>
    <property type="match status" value="1"/>
</dbReference>
<evidence type="ECO:0000313" key="2">
    <source>
        <dbReference type="Proteomes" id="UP001252243"/>
    </source>
</evidence>
<gene>
    <name evidence="1" type="ORF">J2X01_002669</name>
</gene>
<dbReference type="Gene3D" id="2.60.120.10">
    <property type="entry name" value="Jelly Rolls"/>
    <property type="match status" value="1"/>
</dbReference>
<evidence type="ECO:0000313" key="1">
    <source>
        <dbReference type="EMBL" id="MDR7083375.1"/>
    </source>
</evidence>
<keyword evidence="2" id="KW-1185">Reference proteome</keyword>
<reference evidence="1 2" key="1">
    <citation type="submission" date="2023-07" db="EMBL/GenBank/DDBJ databases">
        <title>Sorghum-associated microbial communities from plants grown in Nebraska, USA.</title>
        <authorList>
            <person name="Schachtman D."/>
        </authorList>
    </citation>
    <scope>NUCLEOTIDE SEQUENCE [LARGE SCALE GENOMIC DNA]</scope>
    <source>
        <strain evidence="1 2">BE167</strain>
    </source>
</reference>
<dbReference type="InterPro" id="IPR014710">
    <property type="entry name" value="RmlC-like_jellyroll"/>
</dbReference>